<dbReference type="EMBL" id="PGGS01001289">
    <property type="protein sequence ID" value="PNH00590.1"/>
    <property type="molecule type" value="Genomic_DNA"/>
</dbReference>
<evidence type="ECO:0000256" key="6">
    <source>
        <dbReference type="ARBA" id="ARBA00029902"/>
    </source>
</evidence>
<dbReference type="PANTHER" id="PTHR43788:SF8">
    <property type="entry name" value="DNA-BINDING PROTEIN SMUBP-2"/>
    <property type="match status" value="1"/>
</dbReference>
<feature type="non-terminal residue" evidence="10">
    <location>
        <position position="1"/>
    </location>
</feature>
<name>A0A2J7ZK09_9CHLO</name>
<keyword evidence="4" id="KW-0347">Helicase</keyword>
<organism evidence="10 11">
    <name type="scientific">Tetrabaena socialis</name>
    <dbReference type="NCBI Taxonomy" id="47790"/>
    <lineage>
        <taxon>Eukaryota</taxon>
        <taxon>Viridiplantae</taxon>
        <taxon>Chlorophyta</taxon>
        <taxon>core chlorophytes</taxon>
        <taxon>Chlorophyceae</taxon>
        <taxon>CS clade</taxon>
        <taxon>Chlamydomonadales</taxon>
        <taxon>Tetrabaenaceae</taxon>
        <taxon>Tetrabaena</taxon>
    </lineage>
</organism>
<dbReference type="Pfam" id="PF02569">
    <property type="entry name" value="Pantoate_ligase"/>
    <property type="match status" value="1"/>
</dbReference>
<gene>
    <name evidence="10" type="ORF">TSOC_013582</name>
</gene>
<dbReference type="OrthoDB" id="2020436at2759"/>
<dbReference type="InterPro" id="IPR041679">
    <property type="entry name" value="DNA2/NAM7-like_C"/>
</dbReference>
<dbReference type="InterPro" id="IPR014729">
    <property type="entry name" value="Rossmann-like_a/b/a_fold"/>
</dbReference>
<dbReference type="GO" id="GO:0016787">
    <property type="term" value="F:hydrolase activity"/>
    <property type="evidence" value="ECO:0007669"/>
    <property type="project" value="UniProtKB-KW"/>
</dbReference>
<dbReference type="GO" id="GO:0043139">
    <property type="term" value="F:5'-3' DNA helicase activity"/>
    <property type="evidence" value="ECO:0007669"/>
    <property type="project" value="TreeGrafter"/>
</dbReference>
<feature type="region of interest" description="Disordered" evidence="8">
    <location>
        <begin position="52"/>
        <end position="76"/>
    </location>
</feature>
<dbReference type="PANTHER" id="PTHR43788">
    <property type="entry name" value="DNA2/NAM7 HELICASE FAMILY MEMBER"/>
    <property type="match status" value="1"/>
</dbReference>
<dbReference type="GO" id="GO:0003677">
    <property type="term" value="F:DNA binding"/>
    <property type="evidence" value="ECO:0007669"/>
    <property type="project" value="UniProtKB-KW"/>
</dbReference>
<dbReference type="Gene3D" id="3.40.50.300">
    <property type="entry name" value="P-loop containing nucleotide triphosphate hydrolases"/>
    <property type="match status" value="1"/>
</dbReference>
<keyword evidence="5" id="KW-0067">ATP-binding</keyword>
<evidence type="ECO:0000256" key="7">
    <source>
        <dbReference type="ARBA" id="ARBA00032806"/>
    </source>
</evidence>
<dbReference type="GO" id="GO:0015940">
    <property type="term" value="P:pantothenate biosynthetic process"/>
    <property type="evidence" value="ECO:0007669"/>
    <property type="project" value="InterPro"/>
</dbReference>
<evidence type="ECO:0000313" key="10">
    <source>
        <dbReference type="EMBL" id="PNH00590.1"/>
    </source>
</evidence>
<keyword evidence="11" id="KW-1185">Reference proteome</keyword>
<dbReference type="AlphaFoldDB" id="A0A2J7ZK09"/>
<comment type="caution">
    <text evidence="10">The sequence shown here is derived from an EMBL/GenBank/DDBJ whole genome shotgun (WGS) entry which is preliminary data.</text>
</comment>
<evidence type="ECO:0000259" key="9">
    <source>
        <dbReference type="Pfam" id="PF13087"/>
    </source>
</evidence>
<evidence type="ECO:0000256" key="3">
    <source>
        <dbReference type="ARBA" id="ARBA00022801"/>
    </source>
</evidence>
<feature type="domain" description="DNA2/NAM7 helicase-like C-terminal" evidence="9">
    <location>
        <begin position="177"/>
        <end position="352"/>
    </location>
</feature>
<keyword evidence="3" id="KW-0378">Hydrolase</keyword>
<keyword evidence="10" id="KW-0238">DNA-binding</keyword>
<feature type="compositionally biased region" description="Low complexity" evidence="8">
    <location>
        <begin position="261"/>
        <end position="271"/>
    </location>
</feature>
<dbReference type="SUPFAM" id="SSF52540">
    <property type="entry name" value="P-loop containing nucleoside triphosphate hydrolases"/>
    <property type="match status" value="1"/>
</dbReference>
<evidence type="ECO:0000256" key="4">
    <source>
        <dbReference type="ARBA" id="ARBA00022806"/>
    </source>
</evidence>
<proteinExistence type="predicted"/>
<sequence>GYLHEGHLSLVKAAKERADIVVASIYVNPTQFAAHEDFDVYPRNPVRQGGRRYGRRLGGGHCGGSTTLPQRLASGWPAGTAPPLDAAMMRTPFSPRPGATCARRRLRGRGLNASAEAAPCWPAPGKTMPRMSGSSASGRKASPTGRPAISRSVPLSKTVSWSSHLRSHTWRDPRGLGRTLFERLQRSLPAASAMLTVQYRMNKSIMQWSSDELYEGKLTAHESVAEHTLDDMPSPASVAAAPAPAAAAKGGKKGGAKGKVSKSGAPAASGDSAAAAADGAAGAAAAAAADGPLPVLLLIDTAGCGFEEQQEAEGSSYANQGEGKAVMAHVRRLIARGIAPQNIGIITPYNGQ</sequence>
<reference evidence="10 11" key="1">
    <citation type="journal article" date="2017" name="Mol. Biol. Evol.">
        <title>The 4-celled Tetrabaena socialis nuclear genome reveals the essential components for genetic control of cell number at the origin of multicellularity in the volvocine lineage.</title>
        <authorList>
            <person name="Featherston J."/>
            <person name="Arakaki Y."/>
            <person name="Hanschen E.R."/>
            <person name="Ferris P.J."/>
            <person name="Michod R.E."/>
            <person name="Olson B.J.S.C."/>
            <person name="Nozaki H."/>
            <person name="Durand P.M."/>
        </authorList>
    </citation>
    <scope>NUCLEOTIDE SEQUENCE [LARGE SCALE GENOMIC DNA]</scope>
    <source>
        <strain evidence="10 11">NIES-571</strain>
    </source>
</reference>
<dbReference type="InterPro" id="IPR027417">
    <property type="entry name" value="P-loop_NTPase"/>
</dbReference>
<keyword evidence="2" id="KW-0547">Nucleotide-binding</keyword>
<feature type="region of interest" description="Disordered" evidence="8">
    <location>
        <begin position="113"/>
        <end position="152"/>
    </location>
</feature>
<dbReference type="Pfam" id="PF13087">
    <property type="entry name" value="AAA_12"/>
    <property type="match status" value="1"/>
</dbReference>
<protein>
    <recommendedName>
        <fullName evidence="1">Pantoate--beta-alanine ligase</fullName>
    </recommendedName>
    <alternativeName>
        <fullName evidence="7">Pantoate-activating enzyme</fullName>
    </alternativeName>
    <alternativeName>
        <fullName evidence="6">Pantothenate synthetase</fullName>
    </alternativeName>
</protein>
<feature type="compositionally biased region" description="Basic residues" evidence="8">
    <location>
        <begin position="250"/>
        <end position="260"/>
    </location>
</feature>
<evidence type="ECO:0000256" key="8">
    <source>
        <dbReference type="SAM" id="MobiDB-lite"/>
    </source>
</evidence>
<dbReference type="GO" id="GO:0005524">
    <property type="term" value="F:ATP binding"/>
    <property type="evidence" value="ECO:0007669"/>
    <property type="project" value="UniProtKB-KW"/>
</dbReference>
<feature type="non-terminal residue" evidence="10">
    <location>
        <position position="352"/>
    </location>
</feature>
<feature type="region of interest" description="Disordered" evidence="8">
    <location>
        <begin position="232"/>
        <end position="271"/>
    </location>
</feature>
<evidence type="ECO:0000313" key="11">
    <source>
        <dbReference type="Proteomes" id="UP000236333"/>
    </source>
</evidence>
<dbReference type="InterPro" id="IPR050534">
    <property type="entry name" value="Coronavir_polyprotein_1ab"/>
</dbReference>
<dbReference type="GO" id="GO:0004592">
    <property type="term" value="F:pantoate-beta-alanine ligase activity"/>
    <property type="evidence" value="ECO:0007669"/>
    <property type="project" value="InterPro"/>
</dbReference>
<accession>A0A2J7ZK09</accession>
<feature type="compositionally biased region" description="Low complexity" evidence="8">
    <location>
        <begin position="233"/>
        <end position="249"/>
    </location>
</feature>
<evidence type="ECO:0000256" key="2">
    <source>
        <dbReference type="ARBA" id="ARBA00022741"/>
    </source>
</evidence>
<evidence type="ECO:0000256" key="1">
    <source>
        <dbReference type="ARBA" id="ARBA00015647"/>
    </source>
</evidence>
<dbReference type="Proteomes" id="UP000236333">
    <property type="component" value="Unassembled WGS sequence"/>
</dbReference>
<evidence type="ECO:0000256" key="5">
    <source>
        <dbReference type="ARBA" id="ARBA00022840"/>
    </source>
</evidence>
<dbReference type="InterPro" id="IPR003721">
    <property type="entry name" value="Pantoate_ligase"/>
</dbReference>
<dbReference type="SUPFAM" id="SSF52374">
    <property type="entry name" value="Nucleotidylyl transferase"/>
    <property type="match status" value="1"/>
</dbReference>
<dbReference type="Gene3D" id="3.40.50.620">
    <property type="entry name" value="HUPs"/>
    <property type="match status" value="1"/>
</dbReference>